<dbReference type="EMBL" id="HE650827">
    <property type="protein sequence ID" value="CCF59180.1"/>
    <property type="molecule type" value="Genomic_DNA"/>
</dbReference>
<dbReference type="Pfam" id="PF00616">
    <property type="entry name" value="RasGAP"/>
    <property type="match status" value="1"/>
</dbReference>
<dbReference type="STRING" id="1071382.H2AXT0"/>
<name>H2AXT0_KAZAF</name>
<dbReference type="InterPro" id="IPR011993">
    <property type="entry name" value="PH-like_dom_sf"/>
</dbReference>
<dbReference type="Proteomes" id="UP000005220">
    <property type="component" value="Chromosome 7"/>
</dbReference>
<dbReference type="GO" id="GO:0016020">
    <property type="term" value="C:membrane"/>
    <property type="evidence" value="ECO:0007669"/>
    <property type="project" value="EnsemblFungi"/>
</dbReference>
<evidence type="ECO:0000256" key="3">
    <source>
        <dbReference type="SAM" id="MobiDB-lite"/>
    </source>
</evidence>
<organism evidence="5 6">
    <name type="scientific">Kazachstania africana (strain ATCC 22294 / BCRC 22015 / CBS 2517 / CECT 1963 / NBRC 1671 / NRRL Y-8276)</name>
    <name type="common">Yeast</name>
    <name type="synonym">Kluyveromyces africanus</name>
    <dbReference type="NCBI Taxonomy" id="1071382"/>
    <lineage>
        <taxon>Eukaryota</taxon>
        <taxon>Fungi</taxon>
        <taxon>Dikarya</taxon>
        <taxon>Ascomycota</taxon>
        <taxon>Saccharomycotina</taxon>
        <taxon>Saccharomycetes</taxon>
        <taxon>Saccharomycetales</taxon>
        <taxon>Saccharomycetaceae</taxon>
        <taxon>Kazachstania</taxon>
    </lineage>
</organism>
<keyword evidence="6" id="KW-1185">Reference proteome</keyword>
<dbReference type="InterPro" id="IPR001936">
    <property type="entry name" value="RasGAP_dom"/>
</dbReference>
<dbReference type="InterPro" id="IPR008936">
    <property type="entry name" value="Rho_GTPase_activation_prot"/>
</dbReference>
<protein>
    <recommendedName>
        <fullName evidence="4">Ras-GAP domain-containing protein</fullName>
    </recommendedName>
</protein>
<dbReference type="Gene3D" id="3.40.525.10">
    <property type="entry name" value="CRAL-TRIO lipid binding domain"/>
    <property type="match status" value="1"/>
</dbReference>
<dbReference type="eggNOG" id="KOG1826">
    <property type="taxonomic scope" value="Eukaryota"/>
</dbReference>
<dbReference type="PANTHER" id="PTHR10194">
    <property type="entry name" value="RAS GTPASE-ACTIVATING PROTEINS"/>
    <property type="match status" value="1"/>
</dbReference>
<reference evidence="5 6" key="1">
    <citation type="journal article" date="2011" name="Proc. Natl. Acad. Sci. U.S.A.">
        <title>Evolutionary erosion of yeast sex chromosomes by mating-type switching accidents.</title>
        <authorList>
            <person name="Gordon J.L."/>
            <person name="Armisen D."/>
            <person name="Proux-Wera E."/>
            <person name="Oheigeartaigh S.S."/>
            <person name="Byrne K.P."/>
            <person name="Wolfe K.H."/>
        </authorList>
    </citation>
    <scope>NUCLEOTIDE SEQUENCE [LARGE SCALE GENOMIC DNA]</scope>
    <source>
        <strain evidence="6">ATCC 22294 / BCRC 22015 / CBS 2517 / CECT 1963 / NBRC 1671 / NRRL Y-8276</strain>
    </source>
</reference>
<evidence type="ECO:0000256" key="2">
    <source>
        <dbReference type="ARBA" id="ARBA00022553"/>
    </source>
</evidence>
<dbReference type="CDD" id="cd05392">
    <property type="entry name" value="RasGAP_Neurofibromin_like"/>
    <property type="match status" value="1"/>
</dbReference>
<dbReference type="PROSITE" id="PS50018">
    <property type="entry name" value="RAS_GTPASE_ACTIV_2"/>
    <property type="match status" value="1"/>
</dbReference>
<dbReference type="PROSITE" id="PS00509">
    <property type="entry name" value="RAS_GTPASE_ACTIV_1"/>
    <property type="match status" value="1"/>
</dbReference>
<gene>
    <name evidence="5" type="primary">KAFR0G01460</name>
    <name evidence="5" type="ORF">KAFR_0G01460</name>
</gene>
<sequence>MDITQQQSTTMMNSSSFDAHDSNDFMIDTLTRHIFFERIFPLLPIESNLRTYQEVEANEFYTSCRSVVLNVAVSRNLNAIINHSLDLIDQILQNHRIISNQLGEESIQSILVLLRLLSDVTEYCWEIKENARPNNSTRPTYEDQKKFLSSNVVGFSTHRPNFHTIPPDPIDSNLATRFIKVCTVLKFNTGSLRVLQNMSYNLTGSTSIKLDNILPEYQAFLKENNYPLYAAKVDLTLDYIQRFIGATNPNELINFLKLKIITPFATNHSISATNIVEYLDLYGCIYLTNKRLPIFLEMVRKLSSNMRRTSIHSLLLYFASKAMMIWMLARPSEYVQYYSNINNNEDPSIRQIKQLSSSLFEDVYSNFNISALLSTVYDFTNSHSNTASNITGDPIIPTNTDNNNSYTGGDNTTTTTTTTTSGTANTASSRLLRSARANSNHSSGSYNGSPNTVKSIQLSLSNSQGSTGSTGQEKRFFSPVSPLYPSQNFPFSPIVSPLDFSDSSTKGQSTFNDENYSQRSRTKSASFVHDFDSHNLRYPGDLDEPSKQTSEYFNLDNVLDLFANFSQSDLLSHTAVLRFLVVLTLLDPDAFNEINSTSFKNIPDINDDNINIANPNDHNSSIISERAQGLRHLTHGLKKLTSLQTSKKCRPFKFLSILLRNINAVQVVSDVALIDSIRSLLTLVTMSSSVRLHNENLPIVLFSKRLFEFLGHNLDIGKNWNAIRNNYISNCLERYPKIKRRLQLEFFAGSIQLNPKVFLHHLQLDKELTILNLKRLSLYTEGFRIFFHLITANNLRGEIAISTSKFFKSLFCLIADILLKGYPYFDNKVTDIVTSILDGSILEKFETARSLSQLSRSADRDDERYTLSSIPESERNPTPSINVWDIHTVLPAYQPVHESPASASKLDELNMENDRPSAILTPLAHHVSTNPNLSYKRSSLLSSPIELEKNKERSQSVEYPVISQAQIPPPPSMSSPQSHQNLMRTLRSPKQQPLQQPRSRRTSDEKGPRNFTYHQVQSENPFFASSLVSANTVSRNSSSSNSVANRISDSDDARKIMMGIFSIFKRVTSYFILPSQKSTSDSAWVSKDFRNIIKPIFVAIMDSNDVLQSTAQSFMDVLGNYIADFSLGVDAKNLSEHYLLCTYTIALFSAALYDLKINSAKREVLLSVLVKFFKVKTKLMKLAGKSHLINEITEIEKTVFPLLAATSGSSLFISLHCNKGNSQKFLIQGYAELATSIKFYEKYVGGIDKTCIYNLNFINATAGGTYPSSGSVAFQRRLRNDILKNIRYPDSSLLDAMNVLYNKWFYFSSLTYLSHEELADFRSIAGILASMAGILFIIGGDDILLFKSLPYLLDLRNELNRKMDYFVKKQCDWLNNSDLLTRENSRDILSVELHPLSFKLMLAHLHTKIEQISALDLSQQKNQSAFLLLEQSIIILRTVLKRDDEERNMLVFSPELIEVIDLIIDVVENIDKTSIKYYKAVIQLSKMLRAVEHSETSLGLRNHFMLKNKWIKLVISWFNHSIVKEYDFVNLSKPHRKMNLKKRDLDFLYIDTSIESSRALSYLTENVPLIVAPTSSKEELKRSATVTFGNYFCILLKGLEKYTSSEESPVSVKHKINILTENIITSLTNLSNANVNASLQFSLPMGYSNNVSIRVAFLTVFVDIISNYPTQESQSDKNRMTGADQLIQLFIRHPKLLYYMSSICPASDVDALAVTLVNGFETRNAGFVAVTSLLKEEIKDATRCSEILRRNSCGTRALALYARQKGHQYLIDTLGPVLQEIIESGVFLDIEPSPSNEGKPQVDTFMHYLEKLVDSLENSVDLFPPELLIVCKTIYESVVEKFPEYALIAVGSFVFLRFIGPALVSPDYENIIDVSSSNNKRSFVALARIIQSMANGSNTFGKWPLLAPKSDLLEAYSKRIFDFLSALCLASNVPCIEVGEVDGLVPFDYNFLHKFVYEHDLDLRSKVANSINTQQQFELLKDTSLLVDNILGIMGQPIAEMENELPEWVKENMDSYPHIYEFMNRHSFRSFLENSSEEFAVQESMSSDGIPVVIVTFGKLSAERNNLELFVFKLLLIQARVWSNKYYLAFDCTEYGIRPSDFKKLSSKFFSLLPAESVTNCANVFYINVTELFMKGWIFILEMDNPFISEEVPFQFLNSNSDWETMQKLGLPPRNLEVSQNIRIAIHDIALYDETKDGFFPVTLKLGSKYFQVLQETPKIYHLNHLNTSLGVKLNNVYHLSEVSSITTSSLSAIENEFTVSFFDDSRLIFSSPKYLEIVKMFYYTQSKLETEYEVEGSSTCLTTEIQKKSRDRYDIICHLLLVIFVNLFNADNVVKNVSYNLLVAVQDAFDLDLGAKYCMSPEVYVPEDTTTFLSTVSKALAKSSPELTPHMWKYMLSGLRKKVIAHEYIPVTICCLSYWVPNVYKHVYLTDEEEGVERVSHIIRILIMLTVQEPDFKTVYLQHVWFGFSLDDRLTKIIVNEIINHALERDSEGRDWKRGAYLITGFSSAETGSQIVDKLLDMIRSFLPSLNLETSTHSWSEVTILSKLAGMVFFEAPLLAQMYLPQLLFIISLLIDVGPSELRFNLHQLLMNICHSLSINEALSPSNRENLNRVSGIFSRQKLNLVSSFNQDKTKLLPYSAAASFGSKFTTLQHFVTNLVTLMNSSSPSEGAHWKSRYKKLLVHSVCTSDSFLSARAMMILGILGEKQSTENMCKSLLSETMRIIGEPSLTDETLLLTIAHSFAYSKLVQGLDGNLPIVKQMFWFSTTVVTSKHPVLFEAGLTFMSNCLNKLYLNHFDNSSDVLPLPDILLEARSFAASYLDRLESFSKTKWNKENYVHILLAFIIRGLSIPAIKTVANSSLRSLFLHSYSDLEKDPSSVQHMSYMLILFLLYPSNQFCGILEEIGLVDTEMLYLDEEHAIPGVLSKWITSDSCDSNITLYQCALLFASSILDEPSKYRFALIMRYLLQTNPVCLYRFYLIVRKELRRISSLEENAATVSVAFDIVGLSVTHEEFNYMEDFGLKSSEYIDKRGLSIIKDVEVFKQNYEDIMIDFQADPRLIYENKKLTLMILSRMSCHI</sequence>
<dbReference type="InterPro" id="IPR039360">
    <property type="entry name" value="Ras_GTPase"/>
</dbReference>
<dbReference type="GO" id="GO:0007193">
    <property type="term" value="P:adenylate cyclase-inhibiting G protein-coupled receptor signaling pathway"/>
    <property type="evidence" value="ECO:0007669"/>
    <property type="project" value="EnsemblFungi"/>
</dbReference>
<evidence type="ECO:0000313" key="6">
    <source>
        <dbReference type="Proteomes" id="UP000005220"/>
    </source>
</evidence>
<dbReference type="InParanoid" id="H2AXT0"/>
<evidence type="ECO:0000256" key="1">
    <source>
        <dbReference type="ARBA" id="ARBA00022468"/>
    </source>
</evidence>
<dbReference type="HOGENOM" id="CLU_000439_0_0_1"/>
<feature type="region of interest" description="Disordered" evidence="3">
    <location>
        <begin position="502"/>
        <end position="524"/>
    </location>
</feature>
<dbReference type="SUPFAM" id="SSF48350">
    <property type="entry name" value="GTPase activation domain, GAP"/>
    <property type="match status" value="1"/>
</dbReference>
<dbReference type="KEGG" id="kaf:KAFR_0G01460"/>
<feature type="region of interest" description="Disordered" evidence="3">
    <location>
        <begin position="388"/>
        <end position="453"/>
    </location>
</feature>
<feature type="compositionally biased region" description="Low complexity" evidence="3">
    <location>
        <begin position="398"/>
        <end position="453"/>
    </location>
</feature>
<dbReference type="RefSeq" id="XP_003958315.1">
    <property type="nucleotide sequence ID" value="XM_003958266.1"/>
</dbReference>
<keyword evidence="2" id="KW-0597">Phosphoprotein</keyword>
<feature type="region of interest" description="Disordered" evidence="3">
    <location>
        <begin position="987"/>
        <end position="1009"/>
    </location>
</feature>
<dbReference type="SMART" id="SM00323">
    <property type="entry name" value="RasGAP"/>
    <property type="match status" value="1"/>
</dbReference>
<dbReference type="GO" id="GO:0005096">
    <property type="term" value="F:GTPase activator activity"/>
    <property type="evidence" value="ECO:0007669"/>
    <property type="project" value="UniProtKB-KW"/>
</dbReference>
<proteinExistence type="predicted"/>
<dbReference type="InterPro" id="IPR036865">
    <property type="entry name" value="CRAL-TRIO_dom_sf"/>
</dbReference>
<accession>H2AXT0</accession>
<feature type="compositionally biased region" description="Polar residues" evidence="3">
    <location>
        <begin position="988"/>
        <end position="997"/>
    </location>
</feature>
<dbReference type="Gene3D" id="2.30.29.30">
    <property type="entry name" value="Pleckstrin-homology domain (PH domain)/Phosphotyrosine-binding domain (PTB)"/>
    <property type="match status" value="1"/>
</dbReference>
<evidence type="ECO:0000313" key="5">
    <source>
        <dbReference type="EMBL" id="CCF59180.1"/>
    </source>
</evidence>
<evidence type="ECO:0000259" key="4">
    <source>
        <dbReference type="PROSITE" id="PS50018"/>
    </source>
</evidence>
<dbReference type="FunCoup" id="H2AXT0">
    <property type="interactions" value="133"/>
</dbReference>
<dbReference type="InterPro" id="IPR023152">
    <property type="entry name" value="RasGAP_CS"/>
</dbReference>
<dbReference type="GeneID" id="13887160"/>
<dbReference type="Gene3D" id="1.10.506.10">
    <property type="entry name" value="GTPase Activation - p120gap, domain 1"/>
    <property type="match status" value="1"/>
</dbReference>
<dbReference type="PANTHER" id="PTHR10194:SF142">
    <property type="entry name" value="NEUROFIBROMIN"/>
    <property type="match status" value="1"/>
</dbReference>
<keyword evidence="1" id="KW-0343">GTPase activation</keyword>
<feature type="domain" description="Ras-GAP" evidence="4">
    <location>
        <begin position="1708"/>
        <end position="1895"/>
    </location>
</feature>
<dbReference type="GO" id="GO:0046580">
    <property type="term" value="P:negative regulation of Ras protein signal transduction"/>
    <property type="evidence" value="ECO:0007669"/>
    <property type="project" value="EnsemblFungi"/>
</dbReference>
<dbReference type="OrthoDB" id="28245at2759"/>